<comment type="caution">
    <text evidence="1">The sequence shown here is derived from an EMBL/GenBank/DDBJ whole genome shotgun (WGS) entry which is preliminary data.</text>
</comment>
<keyword evidence="2" id="KW-1185">Reference proteome</keyword>
<dbReference type="EMBL" id="MU277197">
    <property type="protein sequence ID" value="KAI0064983.1"/>
    <property type="molecule type" value="Genomic_DNA"/>
</dbReference>
<accession>A0ACB8T8U2</accession>
<reference evidence="1" key="1">
    <citation type="submission" date="2021-03" db="EMBL/GenBank/DDBJ databases">
        <authorList>
            <consortium name="DOE Joint Genome Institute"/>
            <person name="Ahrendt S."/>
            <person name="Looney B.P."/>
            <person name="Miyauchi S."/>
            <person name="Morin E."/>
            <person name="Drula E."/>
            <person name="Courty P.E."/>
            <person name="Chicoki N."/>
            <person name="Fauchery L."/>
            <person name="Kohler A."/>
            <person name="Kuo A."/>
            <person name="Labutti K."/>
            <person name="Pangilinan J."/>
            <person name="Lipzen A."/>
            <person name="Riley R."/>
            <person name="Andreopoulos W."/>
            <person name="He G."/>
            <person name="Johnson J."/>
            <person name="Barry K.W."/>
            <person name="Grigoriev I.V."/>
            <person name="Nagy L."/>
            <person name="Hibbett D."/>
            <person name="Henrissat B."/>
            <person name="Matheny P.B."/>
            <person name="Labbe J."/>
            <person name="Martin F."/>
        </authorList>
    </citation>
    <scope>NUCLEOTIDE SEQUENCE</scope>
    <source>
        <strain evidence="1">HHB10654</strain>
    </source>
</reference>
<reference evidence="1" key="2">
    <citation type="journal article" date="2022" name="New Phytol.">
        <title>Evolutionary transition to the ectomycorrhizal habit in the genomes of a hyperdiverse lineage of mushroom-forming fungi.</title>
        <authorList>
            <person name="Looney B."/>
            <person name="Miyauchi S."/>
            <person name="Morin E."/>
            <person name="Drula E."/>
            <person name="Courty P.E."/>
            <person name="Kohler A."/>
            <person name="Kuo A."/>
            <person name="LaButti K."/>
            <person name="Pangilinan J."/>
            <person name="Lipzen A."/>
            <person name="Riley R."/>
            <person name="Andreopoulos W."/>
            <person name="He G."/>
            <person name="Johnson J."/>
            <person name="Nolan M."/>
            <person name="Tritt A."/>
            <person name="Barry K.W."/>
            <person name="Grigoriev I.V."/>
            <person name="Nagy L.G."/>
            <person name="Hibbett D."/>
            <person name="Henrissat B."/>
            <person name="Matheny P.B."/>
            <person name="Labbe J."/>
            <person name="Martin F.M."/>
        </authorList>
    </citation>
    <scope>NUCLEOTIDE SEQUENCE</scope>
    <source>
        <strain evidence="1">HHB10654</strain>
    </source>
</reference>
<sequence>MEKDPEKFSSHGRDVSESIIESDSIRDTHSSSRWPLAKQLLNMGVEYRGIHPVPLDERVDTQFNKIFFIWLSGNLNILSFSAGSLGPVAFGLGLRDSCLVILFFNLLCSIPPAYLSTWGAKLGMRQMCLSRFTFGYYGVMIPSVLALMGGCGFCILNCILGGQALASVSDGNLSWSVGIVIIALISLFVSFCGLRVLGWYERVAWFPVLIVFLVATGVGGKHFSNPPPEFPATAPAVLSFAATIAGFTITWATFSADYTAYFHPSVSSWRIFTYSYLGLNLPTIAIQCLGAAAAISAPSVPDWNAGYADGNVGGLVAAMLHPVGGFGKFLTVLLSLSVTANNAPTIYSLCLGFQTFIPPLVVVPRYVFSVLATAIVIPLSIVGQHKFYSTLSNFLGLIGYWAGAYVTALMIEHLYFHRGDFASYDLKAWNVPARLPLGLAALGAGILSFGLVIPCMDQVWFVGPIAKTTGDLGFEMAMTVTALLYIPLRTLEKNWRGI</sequence>
<proteinExistence type="predicted"/>
<name>A0ACB8T8U2_9AGAM</name>
<gene>
    <name evidence="1" type="ORF">BV25DRAFT_1822763</name>
</gene>
<evidence type="ECO:0000313" key="1">
    <source>
        <dbReference type="EMBL" id="KAI0064983.1"/>
    </source>
</evidence>
<evidence type="ECO:0000313" key="2">
    <source>
        <dbReference type="Proteomes" id="UP000814140"/>
    </source>
</evidence>
<organism evidence="1 2">
    <name type="scientific">Artomyces pyxidatus</name>
    <dbReference type="NCBI Taxonomy" id="48021"/>
    <lineage>
        <taxon>Eukaryota</taxon>
        <taxon>Fungi</taxon>
        <taxon>Dikarya</taxon>
        <taxon>Basidiomycota</taxon>
        <taxon>Agaricomycotina</taxon>
        <taxon>Agaricomycetes</taxon>
        <taxon>Russulales</taxon>
        <taxon>Auriscalpiaceae</taxon>
        <taxon>Artomyces</taxon>
    </lineage>
</organism>
<protein>
    <submittedName>
        <fullName evidence="1">NCS cytosine-purine permease</fullName>
    </submittedName>
</protein>
<dbReference type="Proteomes" id="UP000814140">
    <property type="component" value="Unassembled WGS sequence"/>
</dbReference>